<organism evidence="2 3">
    <name type="scientific">Flaviaesturariibacter aridisoli</name>
    <dbReference type="NCBI Taxonomy" id="2545761"/>
    <lineage>
        <taxon>Bacteria</taxon>
        <taxon>Pseudomonadati</taxon>
        <taxon>Bacteroidota</taxon>
        <taxon>Chitinophagia</taxon>
        <taxon>Chitinophagales</taxon>
        <taxon>Chitinophagaceae</taxon>
        <taxon>Flaviaestuariibacter</taxon>
    </lineage>
</organism>
<comment type="caution">
    <text evidence="2">The sequence shown here is derived from an EMBL/GenBank/DDBJ whole genome shotgun (WGS) entry which is preliminary data.</text>
</comment>
<dbReference type="Proteomes" id="UP000295164">
    <property type="component" value="Unassembled WGS sequence"/>
</dbReference>
<reference evidence="2 3" key="1">
    <citation type="submission" date="2019-03" db="EMBL/GenBank/DDBJ databases">
        <authorList>
            <person name="Kim M.K.M."/>
        </authorList>
    </citation>
    <scope>NUCLEOTIDE SEQUENCE [LARGE SCALE GENOMIC DNA]</scope>
    <source>
        <strain evidence="2 3">17J68-15</strain>
    </source>
</reference>
<evidence type="ECO:0000259" key="1">
    <source>
        <dbReference type="PROSITE" id="PS51746"/>
    </source>
</evidence>
<sequence>MYVIQTETMTERFYGLTDTGRQRANNEDAFVARSLPDGRLLLCVIDGVGGYEGGEVAAALAQEALEQAAHAGTLSDGASFLRVCASIQEAITIAKKADPRLAQMACVLSAALVDEKAGRFHYAHIGDTRLYLYRDGSLVKISSDHSFVGLLEDSGRISEAEAMAHPKRNEIDRALGFGTSLPDESVDTGSSPFLPGDGLLLCSDGLTDLVPRAAIEAILQHPDPLEQKAAALVAAANEAGGKDNITVVLAVHSTSRTKTRPVGAPRAAEPVVEIRPEPPAVRQAPTVRQGKRSPVWPWLLLLLLLLGAAGWWLQRHNRPPEVVVEDAPRQPFAKTMTFPADSLHLGPGDVFLQPDSLFVARDTLVISGKGSAMVAANRHSVWQVAPTVRLLQWSHLVLNDAEIRISSSNVNAIRFDSVRLVNVSIGIENPVRFHDTIVSGVLYGAPAKGGKGHE</sequence>
<dbReference type="OrthoDB" id="9801841at2"/>
<dbReference type="AlphaFoldDB" id="A0A4R4E1Q5"/>
<dbReference type="CDD" id="cd00143">
    <property type="entry name" value="PP2Cc"/>
    <property type="match status" value="1"/>
</dbReference>
<evidence type="ECO:0000313" key="3">
    <source>
        <dbReference type="Proteomes" id="UP000295164"/>
    </source>
</evidence>
<name>A0A4R4E1Q5_9BACT</name>
<protein>
    <submittedName>
        <fullName evidence="2">Serine/threonine-protein phosphatase</fullName>
    </submittedName>
</protein>
<feature type="domain" description="PPM-type phosphatase" evidence="1">
    <location>
        <begin position="13"/>
        <end position="252"/>
    </location>
</feature>
<evidence type="ECO:0000313" key="2">
    <source>
        <dbReference type="EMBL" id="TCZ73366.1"/>
    </source>
</evidence>
<dbReference type="Pfam" id="PF13672">
    <property type="entry name" value="PP2C_2"/>
    <property type="match status" value="1"/>
</dbReference>
<dbReference type="SUPFAM" id="SSF81606">
    <property type="entry name" value="PP2C-like"/>
    <property type="match status" value="1"/>
</dbReference>
<dbReference type="EMBL" id="SKFH01000007">
    <property type="protein sequence ID" value="TCZ73366.1"/>
    <property type="molecule type" value="Genomic_DNA"/>
</dbReference>
<keyword evidence="3" id="KW-1185">Reference proteome</keyword>
<dbReference type="InterPro" id="IPR001932">
    <property type="entry name" value="PPM-type_phosphatase-like_dom"/>
</dbReference>
<proteinExistence type="predicted"/>
<dbReference type="InterPro" id="IPR036457">
    <property type="entry name" value="PPM-type-like_dom_sf"/>
</dbReference>
<dbReference type="Gene3D" id="3.60.40.10">
    <property type="entry name" value="PPM-type phosphatase domain"/>
    <property type="match status" value="1"/>
</dbReference>
<dbReference type="SMART" id="SM00331">
    <property type="entry name" value="PP2C_SIG"/>
    <property type="match status" value="1"/>
</dbReference>
<dbReference type="SMART" id="SM00332">
    <property type="entry name" value="PP2Cc"/>
    <property type="match status" value="1"/>
</dbReference>
<accession>A0A4R4E1Q5</accession>
<gene>
    <name evidence="2" type="ORF">E0486_06755</name>
</gene>
<dbReference type="PROSITE" id="PS51746">
    <property type="entry name" value="PPM_2"/>
    <property type="match status" value="1"/>
</dbReference>